<evidence type="ECO:0000313" key="2">
    <source>
        <dbReference type="EMBL" id="EXU99928.1"/>
    </source>
</evidence>
<accession>A0A014NDL3</accession>
<dbReference type="Proteomes" id="UP000030151">
    <property type="component" value="Unassembled WGS sequence"/>
</dbReference>
<dbReference type="EMBL" id="JELW01000016">
    <property type="protein sequence ID" value="EXU99928.1"/>
    <property type="molecule type" value="Genomic_DNA"/>
</dbReference>
<sequence>MLPRLFSISAIAWGVLGCAAAVLPIEEVGHSSYIWWREHFADLESGAQVSKCSPVCCDHIGNVPFKSLNPVCFNPNNWDGLACGFGQTRACCMKVGSVRLSSAAVLGPRLTCPSQSKGNKTVGGRPSYLALVTCHIADDKKNVSPKPSVIAC</sequence>
<evidence type="ECO:0000256" key="1">
    <source>
        <dbReference type="SAM" id="SignalP"/>
    </source>
</evidence>
<proteinExistence type="predicted"/>
<keyword evidence="1" id="KW-0732">Signal</keyword>
<reference evidence="2 3" key="1">
    <citation type="submission" date="2014-02" db="EMBL/GenBank/DDBJ databases">
        <title>The genome sequence of the entomopathogenic fungus Metarhizium robertsii ARSEF 2575.</title>
        <authorList>
            <person name="Giuliano Garisto Donzelli B."/>
            <person name="Roe B.A."/>
            <person name="Macmil S.L."/>
            <person name="Krasnoff S.B."/>
            <person name="Gibson D.M."/>
        </authorList>
    </citation>
    <scope>NUCLEOTIDE SEQUENCE [LARGE SCALE GENOMIC DNA]</scope>
    <source>
        <strain evidence="2 3">ARSEF 2575</strain>
    </source>
</reference>
<comment type="caution">
    <text evidence="2">The sequence shown here is derived from an EMBL/GenBank/DDBJ whole genome shotgun (WGS) entry which is preliminary data.</text>
</comment>
<organism evidence="2 3">
    <name type="scientific">Metarhizium robertsii</name>
    <dbReference type="NCBI Taxonomy" id="568076"/>
    <lineage>
        <taxon>Eukaryota</taxon>
        <taxon>Fungi</taxon>
        <taxon>Dikarya</taxon>
        <taxon>Ascomycota</taxon>
        <taxon>Pezizomycotina</taxon>
        <taxon>Sordariomycetes</taxon>
        <taxon>Hypocreomycetidae</taxon>
        <taxon>Hypocreales</taxon>
        <taxon>Clavicipitaceae</taxon>
        <taxon>Metarhizium</taxon>
    </lineage>
</organism>
<protein>
    <submittedName>
        <fullName evidence="2">Uncharacterized protein</fullName>
    </submittedName>
</protein>
<feature type="signal peptide" evidence="1">
    <location>
        <begin position="1"/>
        <end position="21"/>
    </location>
</feature>
<name>A0A014NDL3_9HYPO</name>
<feature type="chain" id="PRO_5001474372" evidence="1">
    <location>
        <begin position="22"/>
        <end position="152"/>
    </location>
</feature>
<dbReference type="PROSITE" id="PS51257">
    <property type="entry name" value="PROKAR_LIPOPROTEIN"/>
    <property type="match status" value="1"/>
</dbReference>
<gene>
    <name evidence="2" type="ORF">X797_007057</name>
</gene>
<dbReference type="AlphaFoldDB" id="A0A014NDL3"/>
<dbReference type="HOGENOM" id="CLU_1722801_0_0_1"/>
<evidence type="ECO:0000313" key="3">
    <source>
        <dbReference type="Proteomes" id="UP000030151"/>
    </source>
</evidence>